<protein>
    <submittedName>
        <fullName evidence="1">Putative baseplate assembly protein</fullName>
    </submittedName>
</protein>
<sequence>MSESCDCCTTSAARVPMSTANRPGLSALGYRIGTYASFVEAMRAELSQFDLPGLKTREPGDPAIALLDAWAMVADVLTFYQERIANEGFLRTAVERRSVLELAILAGATLRPGVSASVNVAYTLDQNSAATIPPGSRVQSLPAQNQLPQMFEVSDSLDARAAWNNLAPRLTRPQILDAKVQTMIYAAGLSTNLKPNDPLLVITSDPIVRTVAAVEPEPPQARTKITLFSHDAQKQPNMGNAVPPASRITNFVALLEPLAKPPAALPAVPLDIDRRLPLAFAPDSGTVPLMVRLLKPAARTQFFDALRHATVAPPPGGSVHAFRVKAAPFGHNAPLKPVTDETGIVIGSEEWPLSDAVAIRVVISPKTRRGRDTGAGADMEEVFGRPHKSVLVQIACGSEKASLSFDLPNATSTFQVGRWEVVATFDDRTFTLKFDEFAWSCEIRLPGESTILTVDTNGQRAFEIPIGHAAENATGGERLRVSTMHGLAIDREAPIAVKREAPIVPHPWKVIDLDAAYDQIVPNSWVVIDFGKPRDFPEPRRPVITQVVDVHKVSVAKYGITGRVTRLHLEDDWLDENDLMLSAVRGVSVLAQSERLELAEAPIEAEVSGDTIELADFYGDLPIGRRLIVEGERTDINATSGIKGAELVTVMGAEVLPKDGDPASYPGERVHSRLKLASPLGYRYKRGTVVIHGNVAAVTHGETKREVLGSGDASRATQRFTLRQGPVTHLASSTPNGTKSTLEVQVNGVLWTKVNSFTDAGPFDRCYITQTDETDKTTIIFGDGVNGMRLPTGQENVTASYRVGLGSEGNVSTGAISQLATRPFGVKAVASPLSASGGVDRDIIDQGKSNIPRATIAMDRLISVEDYAAFASLFGGVGKAAAIAVPGHRPFVYLTVAGPTWQDNKVSQHDNLRQALAQAGDPSILFRIDTCELMLLIVAARITVASGRTWSNVEPDIRAALIERFGYERRELGQSIALSELIAAIQGVPGVAAVNVNMFDSLCGSDVDLDSSLRQKLASLEAAPVASSIEVQPVRIDPATLRPLPAQLAFLSAELSDTLILSEVVP</sequence>
<name>A0A5S4YHN2_9BRAD</name>
<reference evidence="1 2" key="1">
    <citation type="submission" date="2019-08" db="EMBL/GenBank/DDBJ databases">
        <title>Bradyrhizobium hipponensis sp. nov., a rhizobium isolated from a Lupinus angustifolius root nodule in Tunisia.</title>
        <authorList>
            <person name="Off K."/>
            <person name="Rejili M."/>
            <person name="Mars M."/>
            <person name="Brachmann A."/>
            <person name="Marin M."/>
        </authorList>
    </citation>
    <scope>NUCLEOTIDE SEQUENCE [LARGE SCALE GENOMIC DNA]</scope>
    <source>
        <strain evidence="2">aSej3</strain>
    </source>
</reference>
<gene>
    <name evidence="1" type="ORF">FXV83_26815</name>
</gene>
<dbReference type="AlphaFoldDB" id="A0A5S4YHN2"/>
<dbReference type="NCBIfam" id="TIGR02243">
    <property type="entry name" value="putative baseplate assembly protein"/>
    <property type="match status" value="1"/>
</dbReference>
<dbReference type="EMBL" id="VSTH01000098">
    <property type="protein sequence ID" value="TYO63522.1"/>
    <property type="molecule type" value="Genomic_DNA"/>
</dbReference>
<organism evidence="1 2">
    <name type="scientific">Bradyrhizobium hipponense</name>
    <dbReference type="NCBI Taxonomy" id="2605638"/>
    <lineage>
        <taxon>Bacteria</taxon>
        <taxon>Pseudomonadati</taxon>
        <taxon>Pseudomonadota</taxon>
        <taxon>Alphaproteobacteria</taxon>
        <taxon>Hyphomicrobiales</taxon>
        <taxon>Nitrobacteraceae</taxon>
        <taxon>Bradyrhizobium</taxon>
    </lineage>
</organism>
<evidence type="ECO:0000313" key="1">
    <source>
        <dbReference type="EMBL" id="TYO63522.1"/>
    </source>
</evidence>
<comment type="caution">
    <text evidence="1">The sequence shown here is derived from an EMBL/GenBank/DDBJ whole genome shotgun (WGS) entry which is preliminary data.</text>
</comment>
<proteinExistence type="predicted"/>
<dbReference type="Proteomes" id="UP000324797">
    <property type="component" value="Unassembled WGS sequence"/>
</dbReference>
<accession>A0A5S4YHN2</accession>
<dbReference type="InterPro" id="IPR011749">
    <property type="entry name" value="CHP02243"/>
</dbReference>
<keyword evidence="2" id="KW-1185">Reference proteome</keyword>
<evidence type="ECO:0000313" key="2">
    <source>
        <dbReference type="Proteomes" id="UP000324797"/>
    </source>
</evidence>